<accession>A0A0P1F6U2</accession>
<dbReference type="RefSeq" id="WP_074647082.1">
    <property type="nucleotide sequence ID" value="NZ_CYSA01000008.1"/>
</dbReference>
<sequence>MLKRLPLPSCLSQFARDDTGSVLIMTAILSPLVMGGLGLGVETGHWYQKQRQLQHISDLASNSAAVRLRAGDDDNALYTTALTIASGSGFEQQIGNIEVHSPPISGEYTGNSSAVEVILTETRPRWFSAIFMQGDVNLTARSVSLIDGGNPACILALSETASGAITVTGSTNVNLTNCVVTSNSTSSDAFSMHNSASHMTTDCVHTVGGATYTSNLTLNDCSAPKTMQAKTRDPYADRTEPVSWGSCSSGRIGRPNRSTTVSATTTHPNGMQSKRFCDGLTLKGNVTFEPGLYIIDGGTFSVNSQSVISNQSGGVTFFLTNGADVKFNGGSTIEMDAPTSGPTSGMLFWESKYSSSSGHSGCGGGSSGSVGTSHKFNGGSSVSLQGAIYLPVSEVTFNGNSNAQNGCTQVIADTIKFSGNSDLSVTCENTGTEQIMAGESASVVE</sequence>
<evidence type="ECO:0000259" key="2">
    <source>
        <dbReference type="Pfam" id="PF13400"/>
    </source>
</evidence>
<evidence type="ECO:0000313" key="4">
    <source>
        <dbReference type="Proteomes" id="UP000051587"/>
    </source>
</evidence>
<dbReference type="AlphaFoldDB" id="A0A0P1F6U2"/>
<feature type="domain" description="Putative Flp pilus-assembly TadG-like N-terminal" evidence="2">
    <location>
        <begin position="20"/>
        <end position="66"/>
    </location>
</feature>
<keyword evidence="4" id="KW-1185">Reference proteome</keyword>
<name>A0A0P1F6U2_THAGE</name>
<dbReference type="Proteomes" id="UP000051587">
    <property type="component" value="Unassembled WGS sequence"/>
</dbReference>
<evidence type="ECO:0000313" key="3">
    <source>
        <dbReference type="EMBL" id="CUH63678.1"/>
    </source>
</evidence>
<dbReference type="EMBL" id="CYSA01000008">
    <property type="protein sequence ID" value="CUH63678.1"/>
    <property type="molecule type" value="Genomic_DNA"/>
</dbReference>
<organism evidence="3 4">
    <name type="scientific">Thalassovita gelatinovora</name>
    <name type="common">Thalassobius gelatinovorus</name>
    <dbReference type="NCBI Taxonomy" id="53501"/>
    <lineage>
        <taxon>Bacteria</taxon>
        <taxon>Pseudomonadati</taxon>
        <taxon>Pseudomonadota</taxon>
        <taxon>Alphaproteobacteria</taxon>
        <taxon>Rhodobacterales</taxon>
        <taxon>Roseobacteraceae</taxon>
        <taxon>Thalassovita</taxon>
    </lineage>
</organism>
<feature type="region of interest" description="Disordered" evidence="1">
    <location>
        <begin position="229"/>
        <end position="268"/>
    </location>
</feature>
<evidence type="ECO:0000256" key="1">
    <source>
        <dbReference type="SAM" id="MobiDB-lite"/>
    </source>
</evidence>
<dbReference type="STRING" id="53501.SAMN04488043_11363"/>
<feature type="compositionally biased region" description="Polar residues" evidence="1">
    <location>
        <begin position="256"/>
        <end position="268"/>
    </location>
</feature>
<feature type="compositionally biased region" description="Basic and acidic residues" evidence="1">
    <location>
        <begin position="230"/>
        <end position="240"/>
    </location>
</feature>
<proteinExistence type="predicted"/>
<dbReference type="InterPro" id="IPR028087">
    <property type="entry name" value="Tad_N"/>
</dbReference>
<reference evidence="3 4" key="1">
    <citation type="submission" date="2015-09" db="EMBL/GenBank/DDBJ databases">
        <authorList>
            <consortium name="Swine Surveillance"/>
        </authorList>
    </citation>
    <scope>NUCLEOTIDE SEQUENCE [LARGE SCALE GENOMIC DNA]</scope>
    <source>
        <strain evidence="3 4">CECT 4357</strain>
    </source>
</reference>
<protein>
    <submittedName>
        <fullName evidence="3">Putative membrane protein</fullName>
    </submittedName>
</protein>
<dbReference type="Pfam" id="PF13400">
    <property type="entry name" value="Tad"/>
    <property type="match status" value="1"/>
</dbReference>
<gene>
    <name evidence="3" type="ORF">TG4357_00822</name>
</gene>